<dbReference type="HAMAP" id="MF_00182">
    <property type="entry name" value="Formyl_trans"/>
    <property type="match status" value="1"/>
</dbReference>
<proteinExistence type="inferred from homology"/>
<feature type="domain" description="Formyl transferase C-terminal" evidence="7">
    <location>
        <begin position="211"/>
        <end position="306"/>
    </location>
</feature>
<dbReference type="InterPro" id="IPR044135">
    <property type="entry name" value="Met-tRNA-FMT_C"/>
</dbReference>
<evidence type="ECO:0000256" key="2">
    <source>
        <dbReference type="ARBA" id="ARBA00012261"/>
    </source>
</evidence>
<feature type="domain" description="Formyl transferase N-terminal" evidence="6">
    <location>
        <begin position="6"/>
        <end position="184"/>
    </location>
</feature>
<dbReference type="InterPro" id="IPR005793">
    <property type="entry name" value="Formyl_trans_C"/>
</dbReference>
<reference evidence="8" key="1">
    <citation type="submission" date="2020-04" db="EMBL/GenBank/DDBJ databases">
        <authorList>
            <person name="Zhang T."/>
        </authorList>
    </citation>
    <scope>NUCLEOTIDE SEQUENCE</scope>
    <source>
        <strain evidence="8">HKST-UBA15</strain>
    </source>
</reference>
<sequence length="316" mass="35293">MNKIRTMFFGSGEFAVPILEGLLSMESVNLVAVVTQMDKPAGRNQDLKPVPVKEILNKKYPDLKVYTPVKYRVEQEAILENEKPEIIVVADYGQILPELTINYPKFKCLNVHGSILPDLRGAVPIPIAILKGYKKTGVSIPIMTVGLDDGPVLAMTEVEIDDTDTTESLKIKLAKAGAELLERTLPQWINGKLVPLEQNEKKATIADKTLIEKSKAQITKDTTAETADRMVRAFYPWPVAWCEIEMNGKAQRLKIFKAKISENITNSDIGKIYRDGKRLILNLNNGSIELLNLQLEGKKRAGNNDYLYLSEAKLIS</sequence>
<dbReference type="PANTHER" id="PTHR11138:SF5">
    <property type="entry name" value="METHIONYL-TRNA FORMYLTRANSFERASE, MITOCHONDRIAL"/>
    <property type="match status" value="1"/>
</dbReference>
<evidence type="ECO:0000256" key="5">
    <source>
        <dbReference type="HAMAP-Rule" id="MF_00182"/>
    </source>
</evidence>
<evidence type="ECO:0000256" key="3">
    <source>
        <dbReference type="ARBA" id="ARBA00022679"/>
    </source>
</evidence>
<evidence type="ECO:0000256" key="1">
    <source>
        <dbReference type="ARBA" id="ARBA00010699"/>
    </source>
</evidence>
<dbReference type="SUPFAM" id="SSF53328">
    <property type="entry name" value="Formyltransferase"/>
    <property type="match status" value="1"/>
</dbReference>
<evidence type="ECO:0000256" key="4">
    <source>
        <dbReference type="ARBA" id="ARBA00022917"/>
    </source>
</evidence>
<dbReference type="PANTHER" id="PTHR11138">
    <property type="entry name" value="METHIONYL-TRNA FORMYLTRANSFERASE"/>
    <property type="match status" value="1"/>
</dbReference>
<protein>
    <recommendedName>
        <fullName evidence="2 5">Methionyl-tRNA formyltransferase</fullName>
        <ecNumber evidence="2 5">2.1.2.9</ecNumber>
    </recommendedName>
</protein>
<comment type="function">
    <text evidence="5">Attaches a formyl group to the free amino group of methionyl-tRNA(fMet). The formyl group appears to play a dual role in the initiator identity of N-formylmethionyl-tRNA by promoting its recognition by IF2 and preventing the misappropriation of this tRNA by the elongation apparatus.</text>
</comment>
<evidence type="ECO:0000313" key="9">
    <source>
        <dbReference type="Proteomes" id="UP000745577"/>
    </source>
</evidence>
<dbReference type="NCBIfam" id="TIGR00460">
    <property type="entry name" value="fmt"/>
    <property type="match status" value="1"/>
</dbReference>
<dbReference type="GO" id="GO:0004479">
    <property type="term" value="F:methionyl-tRNA formyltransferase activity"/>
    <property type="evidence" value="ECO:0007669"/>
    <property type="project" value="UniProtKB-UniRule"/>
</dbReference>
<dbReference type="InterPro" id="IPR011034">
    <property type="entry name" value="Formyl_transferase-like_C_sf"/>
</dbReference>
<dbReference type="SUPFAM" id="SSF50486">
    <property type="entry name" value="FMT C-terminal domain-like"/>
    <property type="match status" value="1"/>
</dbReference>
<reference evidence="8" key="2">
    <citation type="journal article" date="2021" name="Microbiome">
        <title>Successional dynamics and alternative stable states in a saline activated sludge microbial community over 9 years.</title>
        <authorList>
            <person name="Wang Y."/>
            <person name="Ye J."/>
            <person name="Ju F."/>
            <person name="Liu L."/>
            <person name="Boyd J.A."/>
            <person name="Deng Y."/>
            <person name="Parks D.H."/>
            <person name="Jiang X."/>
            <person name="Yin X."/>
            <person name="Woodcroft B.J."/>
            <person name="Tyson G.W."/>
            <person name="Hugenholtz P."/>
            <person name="Polz M.F."/>
            <person name="Zhang T."/>
        </authorList>
    </citation>
    <scope>NUCLEOTIDE SEQUENCE</scope>
    <source>
        <strain evidence="8">HKST-UBA15</strain>
    </source>
</reference>
<evidence type="ECO:0000259" key="7">
    <source>
        <dbReference type="Pfam" id="PF02911"/>
    </source>
</evidence>
<dbReference type="CDD" id="cd08704">
    <property type="entry name" value="Met_tRNA_FMT_C"/>
    <property type="match status" value="1"/>
</dbReference>
<organism evidence="8 9">
    <name type="scientific">Candidatus Dojkabacteria bacterium</name>
    <dbReference type="NCBI Taxonomy" id="2099670"/>
    <lineage>
        <taxon>Bacteria</taxon>
        <taxon>Candidatus Dojkabacteria</taxon>
    </lineage>
</organism>
<dbReference type="EMBL" id="JAGQLL010000027">
    <property type="protein sequence ID" value="MCA9380077.1"/>
    <property type="molecule type" value="Genomic_DNA"/>
</dbReference>
<feature type="binding site" evidence="5">
    <location>
        <begin position="114"/>
        <end position="117"/>
    </location>
    <ligand>
        <name>(6S)-5,6,7,8-tetrahydrofolate</name>
        <dbReference type="ChEBI" id="CHEBI:57453"/>
    </ligand>
</feature>
<dbReference type="CDD" id="cd08646">
    <property type="entry name" value="FMT_core_Met-tRNA-FMT_N"/>
    <property type="match status" value="1"/>
</dbReference>
<dbReference type="InterPro" id="IPR005794">
    <property type="entry name" value="Fmt"/>
</dbReference>
<dbReference type="Gene3D" id="3.40.50.12230">
    <property type="match status" value="1"/>
</dbReference>
<name>A0A955I7M5_9BACT</name>
<dbReference type="InterPro" id="IPR041711">
    <property type="entry name" value="Met-tRNA-FMT_N"/>
</dbReference>
<dbReference type="GO" id="GO:0005829">
    <property type="term" value="C:cytosol"/>
    <property type="evidence" value="ECO:0007669"/>
    <property type="project" value="TreeGrafter"/>
</dbReference>
<dbReference type="InterPro" id="IPR002376">
    <property type="entry name" value="Formyl_transf_N"/>
</dbReference>
<comment type="catalytic activity">
    <reaction evidence="5">
        <text>L-methionyl-tRNA(fMet) + (6R)-10-formyltetrahydrofolate = N-formyl-L-methionyl-tRNA(fMet) + (6S)-5,6,7,8-tetrahydrofolate + H(+)</text>
        <dbReference type="Rhea" id="RHEA:24380"/>
        <dbReference type="Rhea" id="RHEA-COMP:9952"/>
        <dbReference type="Rhea" id="RHEA-COMP:9953"/>
        <dbReference type="ChEBI" id="CHEBI:15378"/>
        <dbReference type="ChEBI" id="CHEBI:57453"/>
        <dbReference type="ChEBI" id="CHEBI:78530"/>
        <dbReference type="ChEBI" id="CHEBI:78844"/>
        <dbReference type="ChEBI" id="CHEBI:195366"/>
        <dbReference type="EC" id="2.1.2.9"/>
    </reaction>
</comment>
<accession>A0A955I7M5</accession>
<dbReference type="EC" id="2.1.2.9" evidence="2 5"/>
<comment type="similarity">
    <text evidence="1 5">Belongs to the Fmt family.</text>
</comment>
<keyword evidence="4 5" id="KW-0648">Protein biosynthesis</keyword>
<gene>
    <name evidence="5 8" type="primary">fmt</name>
    <name evidence="8" type="ORF">KC675_02755</name>
</gene>
<keyword evidence="3 5" id="KW-0808">Transferase</keyword>
<dbReference type="Pfam" id="PF00551">
    <property type="entry name" value="Formyl_trans_N"/>
    <property type="match status" value="1"/>
</dbReference>
<evidence type="ECO:0000313" key="8">
    <source>
        <dbReference type="EMBL" id="MCA9380077.1"/>
    </source>
</evidence>
<comment type="caution">
    <text evidence="8">The sequence shown here is derived from an EMBL/GenBank/DDBJ whole genome shotgun (WGS) entry which is preliminary data.</text>
</comment>
<dbReference type="InterPro" id="IPR036477">
    <property type="entry name" value="Formyl_transf_N_sf"/>
</dbReference>
<dbReference type="AlphaFoldDB" id="A0A955I7M5"/>
<dbReference type="Proteomes" id="UP000745577">
    <property type="component" value="Unassembled WGS sequence"/>
</dbReference>
<dbReference type="Pfam" id="PF02911">
    <property type="entry name" value="Formyl_trans_C"/>
    <property type="match status" value="1"/>
</dbReference>
<evidence type="ECO:0000259" key="6">
    <source>
        <dbReference type="Pfam" id="PF00551"/>
    </source>
</evidence>